<gene>
    <name evidence="3" type="ORF">AB0C36_21610</name>
</gene>
<evidence type="ECO:0000256" key="2">
    <source>
        <dbReference type="SAM" id="SignalP"/>
    </source>
</evidence>
<reference evidence="3 4" key="1">
    <citation type="submission" date="2024-06" db="EMBL/GenBank/DDBJ databases">
        <title>The Natural Products Discovery Center: Release of the First 8490 Sequenced Strains for Exploring Actinobacteria Biosynthetic Diversity.</title>
        <authorList>
            <person name="Kalkreuter E."/>
            <person name="Kautsar S.A."/>
            <person name="Yang D."/>
            <person name="Bader C.D."/>
            <person name="Teijaro C.N."/>
            <person name="Fluegel L."/>
            <person name="Davis C.M."/>
            <person name="Simpson J.R."/>
            <person name="Lauterbach L."/>
            <person name="Steele A.D."/>
            <person name="Gui C."/>
            <person name="Meng S."/>
            <person name="Li G."/>
            <person name="Viehrig K."/>
            <person name="Ye F."/>
            <person name="Su P."/>
            <person name="Kiefer A.F."/>
            <person name="Nichols A."/>
            <person name="Cepeda A.J."/>
            <person name="Yan W."/>
            <person name="Fan B."/>
            <person name="Jiang Y."/>
            <person name="Adhikari A."/>
            <person name="Zheng C.-J."/>
            <person name="Schuster L."/>
            <person name="Cowan T.M."/>
            <person name="Smanski M.J."/>
            <person name="Chevrette M.G."/>
            <person name="De Carvalho L.P.S."/>
            <person name="Shen B."/>
        </authorList>
    </citation>
    <scope>NUCLEOTIDE SEQUENCE [LARGE SCALE GENOMIC DNA]</scope>
    <source>
        <strain evidence="3 4">NPDC048946</strain>
    </source>
</reference>
<evidence type="ECO:0000313" key="4">
    <source>
        <dbReference type="Proteomes" id="UP001551482"/>
    </source>
</evidence>
<feature type="chain" id="PRO_5046004023" evidence="2">
    <location>
        <begin position="24"/>
        <end position="124"/>
    </location>
</feature>
<feature type="region of interest" description="Disordered" evidence="1">
    <location>
        <begin position="26"/>
        <end position="48"/>
    </location>
</feature>
<accession>A0ABV3DK05</accession>
<comment type="caution">
    <text evidence="3">The sequence shown here is derived from an EMBL/GenBank/DDBJ whole genome shotgun (WGS) entry which is preliminary data.</text>
</comment>
<name>A0ABV3DK05_9ACTN</name>
<feature type="signal peptide" evidence="2">
    <location>
        <begin position="1"/>
        <end position="23"/>
    </location>
</feature>
<keyword evidence="2" id="KW-0732">Signal</keyword>
<sequence length="124" mass="12750">MRKRSNRLALLGTAALLAVGAFAGPGQAASAAPASPAGLSGAAGPAGPAGLAGPAAGDYMKCGFSHHLSLPQYGDWYYNCTWADAQITIKWRDGHVSWKCTAAGRAYRLGDVNSVESAWIAARC</sequence>
<organism evidence="3 4">
    <name type="scientific">Streptodolium elevatio</name>
    <dbReference type="NCBI Taxonomy" id="3157996"/>
    <lineage>
        <taxon>Bacteria</taxon>
        <taxon>Bacillati</taxon>
        <taxon>Actinomycetota</taxon>
        <taxon>Actinomycetes</taxon>
        <taxon>Kitasatosporales</taxon>
        <taxon>Streptomycetaceae</taxon>
        <taxon>Streptodolium</taxon>
    </lineage>
</organism>
<evidence type="ECO:0000313" key="3">
    <source>
        <dbReference type="EMBL" id="MEU8136098.1"/>
    </source>
</evidence>
<proteinExistence type="predicted"/>
<protein>
    <submittedName>
        <fullName evidence="3">Uncharacterized protein</fullName>
    </submittedName>
</protein>
<dbReference type="PROSITE" id="PS51318">
    <property type="entry name" value="TAT"/>
    <property type="match status" value="1"/>
</dbReference>
<dbReference type="EMBL" id="JBEZFP010000056">
    <property type="protein sequence ID" value="MEU8136098.1"/>
    <property type="molecule type" value="Genomic_DNA"/>
</dbReference>
<keyword evidence="4" id="KW-1185">Reference proteome</keyword>
<dbReference type="Proteomes" id="UP001551482">
    <property type="component" value="Unassembled WGS sequence"/>
</dbReference>
<evidence type="ECO:0000256" key="1">
    <source>
        <dbReference type="SAM" id="MobiDB-lite"/>
    </source>
</evidence>
<dbReference type="InterPro" id="IPR006311">
    <property type="entry name" value="TAT_signal"/>
</dbReference>
<dbReference type="RefSeq" id="WP_358356357.1">
    <property type="nucleotide sequence ID" value="NZ_JBEZFP010000056.1"/>
</dbReference>